<organism evidence="2 3">
    <name type="scientific">Corynebacterium mastitidis</name>
    <dbReference type="NCBI Taxonomy" id="161890"/>
    <lineage>
        <taxon>Bacteria</taxon>
        <taxon>Bacillati</taxon>
        <taxon>Actinomycetota</taxon>
        <taxon>Actinomycetes</taxon>
        <taxon>Mycobacteriales</taxon>
        <taxon>Corynebacteriaceae</taxon>
        <taxon>Corynebacterium</taxon>
    </lineage>
</organism>
<evidence type="ECO:0000313" key="3">
    <source>
        <dbReference type="Proteomes" id="UP001359781"/>
    </source>
</evidence>
<dbReference type="Pfam" id="PF00561">
    <property type="entry name" value="Abhydrolase_1"/>
    <property type="match status" value="1"/>
</dbReference>
<dbReference type="InterPro" id="IPR000073">
    <property type="entry name" value="AB_hydrolase_1"/>
</dbReference>
<keyword evidence="3" id="KW-1185">Reference proteome</keyword>
<dbReference type="Gene3D" id="3.40.50.1820">
    <property type="entry name" value="alpha/beta hydrolase"/>
    <property type="match status" value="1"/>
</dbReference>
<dbReference type="InterPro" id="IPR029058">
    <property type="entry name" value="AB_hydrolase_fold"/>
</dbReference>
<comment type="caution">
    <text evidence="2">The sequence shown here is derived from an EMBL/GenBank/DDBJ whole genome shotgun (WGS) entry which is preliminary data.</text>
</comment>
<proteinExistence type="predicted"/>
<dbReference type="EMBL" id="JBAHVJ010000009">
    <property type="protein sequence ID" value="MEJ4100504.1"/>
    <property type="molecule type" value="Genomic_DNA"/>
</dbReference>
<feature type="domain" description="AB hydrolase-1" evidence="1">
    <location>
        <begin position="49"/>
        <end position="169"/>
    </location>
</feature>
<evidence type="ECO:0000259" key="1">
    <source>
        <dbReference type="Pfam" id="PF00561"/>
    </source>
</evidence>
<dbReference type="RefSeq" id="WP_337890848.1">
    <property type="nucleotide sequence ID" value="NZ_JBAHVI010000009.1"/>
</dbReference>
<accession>A0ABU8NZR6</accession>
<dbReference type="Proteomes" id="UP001359781">
    <property type="component" value="Unassembled WGS sequence"/>
</dbReference>
<sequence length="321" mass="35754">MTTSLRVSHDENVRASKNFLAAFLRSLRHPEWMPEGINDWDTPLDGKIPVVLIHGTWLNSYNTWCRIAPELAAAGHRVFAFNYGRDTAPLTGRPRAIYGTRGLLDAQAEVAAFINQVLERTGAPQVNLLAHSQGMSQARLYLSDSGGANPQDPSRNRVRKVIGVSPSHHGTTLSGFGSLGLKVEKRWPGLRALIKKTLGDAALDQLIGSEAMNHINRLGDTMPGVDYTTLCTRFDEIVTPWRNQFIEESPHATVRNVLIQEGAVRDFSDHLAILYSPRVIDLILEELDPTGEYRTTHPQVRGTVLPGYGALPQWRRGQRRR</sequence>
<keyword evidence="2" id="KW-0378">Hydrolase</keyword>
<gene>
    <name evidence="2" type="ORF">V5S96_09065</name>
</gene>
<reference evidence="2 3" key="1">
    <citation type="submission" date="2024-02" db="EMBL/GenBank/DDBJ databases">
        <title>Whole genome sequencing and characterization of Corynebacterium isolated from the ocular surface of dry eye disease sufferers.</title>
        <authorList>
            <person name="Naqvi M."/>
        </authorList>
    </citation>
    <scope>NUCLEOTIDE SEQUENCE [LARGE SCALE GENOMIC DNA]</scope>
    <source>
        <strain evidence="2 3">PCRF</strain>
    </source>
</reference>
<name>A0ABU8NZR6_9CORY</name>
<dbReference type="GO" id="GO:0016787">
    <property type="term" value="F:hydrolase activity"/>
    <property type="evidence" value="ECO:0007669"/>
    <property type="project" value="UniProtKB-KW"/>
</dbReference>
<protein>
    <submittedName>
        <fullName evidence="2">Alpha/beta fold hydrolase</fullName>
    </submittedName>
</protein>
<dbReference type="SUPFAM" id="SSF53474">
    <property type="entry name" value="alpha/beta-Hydrolases"/>
    <property type="match status" value="1"/>
</dbReference>
<evidence type="ECO:0000313" key="2">
    <source>
        <dbReference type="EMBL" id="MEJ4100504.1"/>
    </source>
</evidence>